<accession>A0ACC0K032</accession>
<dbReference type="EMBL" id="CM046131">
    <property type="protein sequence ID" value="KAI8429784.1"/>
    <property type="molecule type" value="Genomic_DNA"/>
</dbReference>
<name>A0ACC0K032_CHOFU</name>
<comment type="caution">
    <text evidence="1">The sequence shown here is derived from an EMBL/GenBank/DDBJ whole genome shotgun (WGS) entry which is preliminary data.</text>
</comment>
<gene>
    <name evidence="1" type="ORF">MSG28_000324</name>
</gene>
<organism evidence="1 2">
    <name type="scientific">Choristoneura fumiferana</name>
    <name type="common">Spruce budworm moth</name>
    <name type="synonym">Archips fumiferana</name>
    <dbReference type="NCBI Taxonomy" id="7141"/>
    <lineage>
        <taxon>Eukaryota</taxon>
        <taxon>Metazoa</taxon>
        <taxon>Ecdysozoa</taxon>
        <taxon>Arthropoda</taxon>
        <taxon>Hexapoda</taxon>
        <taxon>Insecta</taxon>
        <taxon>Pterygota</taxon>
        <taxon>Neoptera</taxon>
        <taxon>Endopterygota</taxon>
        <taxon>Lepidoptera</taxon>
        <taxon>Glossata</taxon>
        <taxon>Ditrysia</taxon>
        <taxon>Tortricoidea</taxon>
        <taxon>Tortricidae</taxon>
        <taxon>Tortricinae</taxon>
        <taxon>Choristoneura</taxon>
    </lineage>
</organism>
<evidence type="ECO:0000313" key="2">
    <source>
        <dbReference type="Proteomes" id="UP001064048"/>
    </source>
</evidence>
<dbReference type="Proteomes" id="UP001064048">
    <property type="component" value="Chromosome Z"/>
</dbReference>
<reference evidence="1 2" key="1">
    <citation type="journal article" date="2022" name="Genome Biol. Evol.">
        <title>The Spruce Budworm Genome: Reconstructing the Evolutionary History of Antifreeze Proteins.</title>
        <authorList>
            <person name="Beliveau C."/>
            <person name="Gagne P."/>
            <person name="Picq S."/>
            <person name="Vernygora O."/>
            <person name="Keeling C.I."/>
            <person name="Pinkney K."/>
            <person name="Doucet D."/>
            <person name="Wen F."/>
            <person name="Johnston J.S."/>
            <person name="Maaroufi H."/>
            <person name="Boyle B."/>
            <person name="Laroche J."/>
            <person name="Dewar K."/>
            <person name="Juretic N."/>
            <person name="Blackburn G."/>
            <person name="Nisole A."/>
            <person name="Brunet B."/>
            <person name="Brandao M."/>
            <person name="Lumley L."/>
            <person name="Duan J."/>
            <person name="Quan G."/>
            <person name="Lucarotti C.J."/>
            <person name="Roe A.D."/>
            <person name="Sperling F.A.H."/>
            <person name="Levesque R.C."/>
            <person name="Cusson M."/>
        </authorList>
    </citation>
    <scope>NUCLEOTIDE SEQUENCE [LARGE SCALE GENOMIC DNA]</scope>
    <source>
        <strain evidence="1">Glfc:IPQL:Cfum</strain>
    </source>
</reference>
<evidence type="ECO:0000313" key="1">
    <source>
        <dbReference type="EMBL" id="KAI8429784.1"/>
    </source>
</evidence>
<sequence length="1381" mass="150775">MSGRESPASGGYEEPALRLSVRKDLFPEAGPYPPAGDTDADGDADDDSLQDQLDQHVSCVKLETDFEQSIDEIANQKLQGNGALSSPEPPRPRPRHRKHKQHLRHNSHSRSRGDYSPPNGLIQKKKKKRSRHGRSPSNNVVTLHVKGGKNLNLVSSSECQADEQDKEEEESSEDEVLRSVQCSVKLPLINVLRQSGKPYSHELSQLSTKKSKSKDSVKERRTHTVTPCSGKPRSMLDICSSRSKKKKKTDSTPTYHSQIVDTNTIKIKIRRNSVHETASQLVTPTPTSIADIGQRKSKKKRAASPVASESSGEEYDPSRGDTAAAMSVAAPKPRHPPAKTRKSNTSKSKTEKTDRTRVSGSSNSKDSGPQSSWANSMPEEILTKIFKDVVESQGTLPAIIRLGKVCKLWHSVSCRPELWKQVDLAQYTSEKCKTDYKLVWLLENRLSHCQSLNIAQWKVCNVSWVLACLVEYCPGLVELSVAGWSRLTPEQLFDLAQGLPKLQRLDLSLTSETGGSSTCLSAGSVARVASNFGERFTHLTLANNKFTALPQILASIAAHCPNLEVLDISGARATSHPAAVPLEVLQKGCPKMRVFRAANAQLVLASATTSQQMEVAGWTLLEELSIAAEAATERVGVGEYRLGDEALARLVRGATRLRLLDLRGLQRLSDSGLVRVPAWDLQHLFLGGCNVTRKSNSCLELICEKWSHSLLELDLSWASAERVLDTAVCALADAAHSKLRTLNLCGSSVSLEPVKKVLMRCPHLESLNLAACRALPRGMKRLYTGKELQDLKQSLDPTKAKTKEESDDDSEDKQKESKKHPPESKSDSNIDKTPKQDESETSAAKTDAKSSEKSSSSVFQEPKSVSEYITNVSDKKPEALAKCSPDSKAESSTSKDASDASGNTPEGKRSSRDTTPKLLSPIVQSKPDSSSTPRSDSAKTDLGSPHFSPVSKPDSQVQNSPEVQAETYKGNSWNLGQFKTTPTHRSEASPLNRLDSHNRVKASKVIEQCSPTTSVENKLSPEVLGVKQDIKNPNSWNYGNYSPMTRQDSQFSSQKSPYSAQPSPAQPSPYSAQPSPYSTQQSPYSSQPSPYSAQPSPDTSQIVKSDLPKSGAWNTGNYSPMPKHHPPFSPHPSTHTSPDPGLGVKNDTLRNNPSKTPGQYSPMSRQDRLHQSPYSPRPSVENVAYTNKKSPGVGAYSPMMRPDCHLPSPDGGQTSRVVAGGRGQDIYGRHVSKHPEMMQNAPPAPDMPIPWGLDRFNQMSNPSIESLVWGTGAGAGAYPAEPAPAPPARHAPRLDSIPPMLSTPPSQTWPGLPAFDSSVRRPNNEMSDPWTLGQFRVEPPHQVHNTFVEQNVSFDSLSSHMGAHALPHGFLDDGYSGSRVD</sequence>
<protein>
    <submittedName>
        <fullName evidence="1">Uncharacterized protein</fullName>
    </submittedName>
</protein>
<keyword evidence="2" id="KW-1185">Reference proteome</keyword>
<proteinExistence type="predicted"/>